<proteinExistence type="predicted"/>
<evidence type="ECO:0000313" key="1">
    <source>
        <dbReference type="EMBL" id="QIG43984.1"/>
    </source>
</evidence>
<dbReference type="RefSeq" id="WP_165234530.1">
    <property type="nucleotide sequence ID" value="NZ_CP049257.1"/>
</dbReference>
<dbReference type="Gene3D" id="3.40.50.1010">
    <property type="entry name" value="5'-nuclease"/>
    <property type="match status" value="1"/>
</dbReference>
<evidence type="ECO:0000313" key="2">
    <source>
        <dbReference type="Proteomes" id="UP000502996"/>
    </source>
</evidence>
<organism evidence="1 2">
    <name type="scientific">Nocardioides anomalus</name>
    <dbReference type="NCBI Taxonomy" id="2712223"/>
    <lineage>
        <taxon>Bacteria</taxon>
        <taxon>Bacillati</taxon>
        <taxon>Actinomycetota</taxon>
        <taxon>Actinomycetes</taxon>
        <taxon>Propionibacteriales</taxon>
        <taxon>Nocardioidaceae</taxon>
        <taxon>Nocardioides</taxon>
    </lineage>
</organism>
<accession>A0A6G6WFH6</accession>
<sequence length="134" mass="14825">MTRYAIDAATLLRIVEDQLVVHPDHQLVAPQGIRSQALATLLRRVRAGELTDQQARALHTRLTELKIRALGDRVSRWTSYQLAREHGWDDTTTAEYVAVARLQADALIALDPGVRTRAEGLVPSAEPDALLAPE</sequence>
<name>A0A6G6WFH6_9ACTN</name>
<dbReference type="EMBL" id="CP049257">
    <property type="protein sequence ID" value="QIG43984.1"/>
    <property type="molecule type" value="Genomic_DNA"/>
</dbReference>
<protein>
    <recommendedName>
        <fullName evidence="3">Type II toxin-antitoxin system VapC family toxin</fullName>
    </recommendedName>
</protein>
<keyword evidence="2" id="KW-1185">Reference proteome</keyword>
<dbReference type="Proteomes" id="UP000502996">
    <property type="component" value="Chromosome"/>
</dbReference>
<reference evidence="1 2" key="1">
    <citation type="submission" date="2020-02" db="EMBL/GenBank/DDBJ databases">
        <title>Full genome sequence of Nocardioides sp. R-3366.</title>
        <authorList>
            <person name="Im W.-T."/>
        </authorList>
    </citation>
    <scope>NUCLEOTIDE SEQUENCE [LARGE SCALE GENOMIC DNA]</scope>
    <source>
        <strain evidence="1 2">R-3366</strain>
    </source>
</reference>
<dbReference type="KEGG" id="nano:G5V58_15465"/>
<gene>
    <name evidence="1" type="ORF">G5V58_15465</name>
</gene>
<evidence type="ECO:0008006" key="3">
    <source>
        <dbReference type="Google" id="ProtNLM"/>
    </source>
</evidence>
<dbReference type="AlphaFoldDB" id="A0A6G6WFH6"/>